<dbReference type="AlphaFoldDB" id="A0A2T2XDM4"/>
<sequence length="312" mass="33579">MDDRLVIKVSKWYYEDQVTQEEIARRVGISRSTISRMLTYARRQGIVKITVESPPSELFDFGLETFLESQFGLSEVLVCNCDPQSSGSVLGAMAADLLLRNLTSGQSIGLSWGRSVAAVVDAVPRTRDVNDLTVVALSGGVGAVKQGYLGNTLVLKLAERLNAQAITLDAPAILQQETYQRLVAEPAVARVLECAQTVDIALVGIGAVGVFSTLTATEYLAPHMVATLESMGAVGDLCSRFYSADGQLIDSDLDRRTIGITFDALKRVPRVIGIAWGQEKVLAILGALRLGVLNVLVTDKMTALLLKHSLEA</sequence>
<evidence type="ECO:0000313" key="6">
    <source>
        <dbReference type="EMBL" id="PSR32556.1"/>
    </source>
</evidence>
<feature type="domain" description="HTH cro/C1-type" evidence="5">
    <location>
        <begin position="19"/>
        <end position="37"/>
    </location>
</feature>
<dbReference type="Gene3D" id="1.10.10.60">
    <property type="entry name" value="Homeodomain-like"/>
    <property type="match status" value="1"/>
</dbReference>
<evidence type="ECO:0000256" key="1">
    <source>
        <dbReference type="ARBA" id="ARBA00010466"/>
    </source>
</evidence>
<organism evidence="6 7">
    <name type="scientific">Sulfobacillus benefaciens</name>
    <dbReference type="NCBI Taxonomy" id="453960"/>
    <lineage>
        <taxon>Bacteria</taxon>
        <taxon>Bacillati</taxon>
        <taxon>Bacillota</taxon>
        <taxon>Clostridia</taxon>
        <taxon>Eubacteriales</taxon>
        <taxon>Clostridiales Family XVII. Incertae Sedis</taxon>
        <taxon>Sulfobacillus</taxon>
    </lineage>
</organism>
<evidence type="ECO:0000256" key="3">
    <source>
        <dbReference type="ARBA" id="ARBA00023125"/>
    </source>
</evidence>
<dbReference type="InterPro" id="IPR037171">
    <property type="entry name" value="NagB/RpiA_transferase-like"/>
</dbReference>
<comment type="similarity">
    <text evidence="1">Belongs to the SorC transcriptional regulatory family.</text>
</comment>
<dbReference type="EMBL" id="PXYW01000037">
    <property type="protein sequence ID" value="PSR32556.1"/>
    <property type="molecule type" value="Genomic_DNA"/>
</dbReference>
<protein>
    <submittedName>
        <fullName evidence="6">Transcriptional regulator</fullName>
    </submittedName>
</protein>
<dbReference type="Gene3D" id="3.40.50.1360">
    <property type="match status" value="1"/>
</dbReference>
<dbReference type="InterPro" id="IPR036390">
    <property type="entry name" value="WH_DNA-bd_sf"/>
</dbReference>
<dbReference type="GO" id="GO:0006352">
    <property type="term" value="P:DNA-templated transcription initiation"/>
    <property type="evidence" value="ECO:0007669"/>
    <property type="project" value="InterPro"/>
</dbReference>
<dbReference type="PROSITE" id="PS50943">
    <property type="entry name" value="HTH_CROC1"/>
    <property type="match status" value="1"/>
</dbReference>
<dbReference type="GO" id="GO:0003677">
    <property type="term" value="F:DNA binding"/>
    <property type="evidence" value="ECO:0007669"/>
    <property type="project" value="UniProtKB-KW"/>
</dbReference>
<dbReference type="SUPFAM" id="SSF100950">
    <property type="entry name" value="NagB/RpiA/CoA transferase-like"/>
    <property type="match status" value="1"/>
</dbReference>
<proteinExistence type="inferred from homology"/>
<dbReference type="PANTHER" id="PTHR34294">
    <property type="entry name" value="TRANSCRIPTIONAL REGULATOR-RELATED"/>
    <property type="match status" value="1"/>
</dbReference>
<accession>A0A2T2XDM4</accession>
<evidence type="ECO:0000313" key="7">
    <source>
        <dbReference type="Proteomes" id="UP000242972"/>
    </source>
</evidence>
<evidence type="ECO:0000259" key="5">
    <source>
        <dbReference type="PROSITE" id="PS50943"/>
    </source>
</evidence>
<dbReference type="InterPro" id="IPR007324">
    <property type="entry name" value="Sugar-bd_dom_put"/>
</dbReference>
<dbReference type="SUPFAM" id="SSF46785">
    <property type="entry name" value="Winged helix' DNA-binding domain"/>
    <property type="match status" value="1"/>
</dbReference>
<dbReference type="InterPro" id="IPR001387">
    <property type="entry name" value="Cro/C1-type_HTH"/>
</dbReference>
<keyword evidence="4" id="KW-0804">Transcription</keyword>
<gene>
    <name evidence="6" type="ORF">C7B46_13885</name>
</gene>
<name>A0A2T2XDM4_9FIRM</name>
<dbReference type="PANTHER" id="PTHR34294:SF1">
    <property type="entry name" value="TRANSCRIPTIONAL REGULATOR LSRR"/>
    <property type="match status" value="1"/>
</dbReference>
<reference evidence="6 7" key="1">
    <citation type="journal article" date="2014" name="BMC Genomics">
        <title>Comparison of environmental and isolate Sulfobacillus genomes reveals diverse carbon, sulfur, nitrogen, and hydrogen metabolisms.</title>
        <authorList>
            <person name="Justice N.B."/>
            <person name="Norman A."/>
            <person name="Brown C.T."/>
            <person name="Singh A."/>
            <person name="Thomas B.C."/>
            <person name="Banfield J.F."/>
        </authorList>
    </citation>
    <scope>NUCLEOTIDE SEQUENCE [LARGE SCALE GENOMIC DNA]</scope>
    <source>
        <strain evidence="6">AMDSBA4</strain>
    </source>
</reference>
<keyword evidence="2" id="KW-0805">Transcription regulation</keyword>
<dbReference type="GO" id="GO:0030246">
    <property type="term" value="F:carbohydrate binding"/>
    <property type="evidence" value="ECO:0007669"/>
    <property type="project" value="InterPro"/>
</dbReference>
<evidence type="ECO:0000256" key="4">
    <source>
        <dbReference type="ARBA" id="ARBA00023163"/>
    </source>
</evidence>
<keyword evidence="3" id="KW-0238">DNA-binding</keyword>
<dbReference type="Pfam" id="PF04198">
    <property type="entry name" value="Sugar-bind"/>
    <property type="match status" value="1"/>
</dbReference>
<dbReference type="Proteomes" id="UP000242972">
    <property type="component" value="Unassembled WGS sequence"/>
</dbReference>
<dbReference type="GO" id="GO:0003700">
    <property type="term" value="F:DNA-binding transcription factor activity"/>
    <property type="evidence" value="ECO:0007669"/>
    <property type="project" value="InterPro"/>
</dbReference>
<dbReference type="Pfam" id="PF04545">
    <property type="entry name" value="Sigma70_r4"/>
    <property type="match status" value="1"/>
</dbReference>
<comment type="caution">
    <text evidence="6">The sequence shown here is derived from an EMBL/GenBank/DDBJ whole genome shotgun (WGS) entry which is preliminary data.</text>
</comment>
<evidence type="ECO:0000256" key="2">
    <source>
        <dbReference type="ARBA" id="ARBA00023015"/>
    </source>
</evidence>
<dbReference type="InterPro" id="IPR051054">
    <property type="entry name" value="SorC_transcr_regulators"/>
</dbReference>
<dbReference type="InterPro" id="IPR007630">
    <property type="entry name" value="RNA_pol_sigma70_r4"/>
</dbReference>